<keyword evidence="6 20" id="KW-0378">Hydrolase</keyword>
<evidence type="ECO:0000256" key="1">
    <source>
        <dbReference type="ARBA" id="ARBA00004406"/>
    </source>
</evidence>
<evidence type="ECO:0000256" key="14">
    <source>
        <dbReference type="ARBA" id="ARBA00047660"/>
    </source>
</evidence>
<evidence type="ECO:0000313" key="20">
    <source>
        <dbReference type="EMBL" id="CAC5402882.1"/>
    </source>
</evidence>
<dbReference type="Proteomes" id="UP000507470">
    <property type="component" value="Unassembled WGS sequence"/>
</dbReference>
<feature type="binding site" evidence="16">
    <location>
        <position position="32"/>
    </location>
    <ligand>
        <name>GTP</name>
        <dbReference type="ChEBI" id="CHEBI:37565"/>
    </ligand>
</feature>
<reference evidence="20 21" key="1">
    <citation type="submission" date="2020-06" db="EMBL/GenBank/DDBJ databases">
        <authorList>
            <person name="Li R."/>
            <person name="Bekaert M."/>
        </authorList>
    </citation>
    <scope>NUCLEOTIDE SEQUENCE [LARGE SCALE GENOMIC DNA]</scope>
    <source>
        <strain evidence="21">wild</strain>
    </source>
</reference>
<dbReference type="InterPro" id="IPR005225">
    <property type="entry name" value="Small_GTP-bd"/>
</dbReference>
<evidence type="ECO:0000256" key="10">
    <source>
        <dbReference type="ARBA" id="ARBA00023034"/>
    </source>
</evidence>
<dbReference type="SMART" id="SM00177">
    <property type="entry name" value="ARF"/>
    <property type="match status" value="1"/>
</dbReference>
<dbReference type="PRINTS" id="PR00328">
    <property type="entry name" value="SAR1GTPBP"/>
</dbReference>
<organism evidence="20 21">
    <name type="scientific">Mytilus coruscus</name>
    <name type="common">Sea mussel</name>
    <dbReference type="NCBI Taxonomy" id="42192"/>
    <lineage>
        <taxon>Eukaryota</taxon>
        <taxon>Metazoa</taxon>
        <taxon>Spiralia</taxon>
        <taxon>Lophotrochozoa</taxon>
        <taxon>Mollusca</taxon>
        <taxon>Bivalvia</taxon>
        <taxon>Autobranchia</taxon>
        <taxon>Pteriomorphia</taxon>
        <taxon>Mytilida</taxon>
        <taxon>Mytiloidea</taxon>
        <taxon>Mytilidae</taxon>
        <taxon>Mytilinae</taxon>
        <taxon>Mytilus</taxon>
    </lineage>
</organism>
<evidence type="ECO:0000256" key="13">
    <source>
        <dbReference type="ARBA" id="ARBA00037843"/>
    </source>
</evidence>
<dbReference type="GO" id="GO:0032580">
    <property type="term" value="C:Golgi cisterna membrane"/>
    <property type="evidence" value="ECO:0007669"/>
    <property type="project" value="UniProtKB-SubCell"/>
</dbReference>
<dbReference type="Gene3D" id="3.40.50.300">
    <property type="entry name" value="P-loop containing nucleotide triphosphate hydrolases"/>
    <property type="match status" value="1"/>
</dbReference>
<evidence type="ECO:0000256" key="9">
    <source>
        <dbReference type="ARBA" id="ARBA00022927"/>
    </source>
</evidence>
<dbReference type="EC" id="3.6.5.2" evidence="3"/>
<keyword evidence="8 19" id="KW-0931">ER-Golgi transport</keyword>
<evidence type="ECO:0000256" key="17">
    <source>
        <dbReference type="PIRSR" id="PIRSR606689-1"/>
    </source>
</evidence>
<evidence type="ECO:0000256" key="8">
    <source>
        <dbReference type="ARBA" id="ARBA00022892"/>
    </source>
</evidence>
<keyword evidence="15" id="KW-0479">Metal-binding</keyword>
<dbReference type="AlphaFoldDB" id="A0A6J8D6D5"/>
<dbReference type="GO" id="GO:0006886">
    <property type="term" value="P:intracellular protein transport"/>
    <property type="evidence" value="ECO:0007669"/>
    <property type="project" value="InterPro"/>
</dbReference>
<dbReference type="InterPro" id="IPR006687">
    <property type="entry name" value="Small_GTPase_SAR1"/>
</dbReference>
<keyword evidence="9 19" id="KW-0653">Protein transport</keyword>
<comment type="catalytic activity">
    <reaction evidence="14">
        <text>GTP + H2O = GDP + phosphate + H(+)</text>
        <dbReference type="Rhea" id="RHEA:19669"/>
        <dbReference type="ChEBI" id="CHEBI:15377"/>
        <dbReference type="ChEBI" id="CHEBI:15378"/>
        <dbReference type="ChEBI" id="CHEBI:37565"/>
        <dbReference type="ChEBI" id="CHEBI:43474"/>
        <dbReference type="ChEBI" id="CHEBI:58189"/>
        <dbReference type="EC" id="3.6.5.2"/>
    </reaction>
    <physiologicalReaction direction="left-to-right" evidence="14">
        <dbReference type="Rhea" id="RHEA:19670"/>
    </physiologicalReaction>
</comment>
<evidence type="ECO:0000256" key="3">
    <source>
        <dbReference type="ARBA" id="ARBA00011984"/>
    </source>
</evidence>
<keyword evidence="11 17" id="KW-0342">GTP-binding</keyword>
<evidence type="ECO:0000256" key="15">
    <source>
        <dbReference type="PIRSR" id="PIRSR606687-1"/>
    </source>
</evidence>
<dbReference type="PROSITE" id="PS51422">
    <property type="entry name" value="SAR1"/>
    <property type="match status" value="1"/>
</dbReference>
<evidence type="ECO:0000256" key="4">
    <source>
        <dbReference type="ARBA" id="ARBA00022448"/>
    </source>
</evidence>
<dbReference type="SMART" id="SM00178">
    <property type="entry name" value="SAR"/>
    <property type="match status" value="1"/>
</dbReference>
<accession>A0A6J8D6D5</accession>
<evidence type="ECO:0000256" key="11">
    <source>
        <dbReference type="ARBA" id="ARBA00023134"/>
    </source>
</evidence>
<dbReference type="GO" id="GO:0003925">
    <property type="term" value="F:G protein activity"/>
    <property type="evidence" value="ECO:0007669"/>
    <property type="project" value="UniProtKB-EC"/>
</dbReference>
<evidence type="ECO:0000256" key="2">
    <source>
        <dbReference type="ARBA" id="ARBA00007507"/>
    </source>
</evidence>
<evidence type="ECO:0000313" key="21">
    <source>
        <dbReference type="Proteomes" id="UP000507470"/>
    </source>
</evidence>
<evidence type="ECO:0000256" key="18">
    <source>
        <dbReference type="PIRSR" id="PIRSR606689-2"/>
    </source>
</evidence>
<evidence type="ECO:0000256" key="6">
    <source>
        <dbReference type="ARBA" id="ARBA00022801"/>
    </source>
</evidence>
<gene>
    <name evidence="20" type="ORF">MCOR_36813</name>
</gene>
<feature type="binding site" evidence="17">
    <location>
        <begin position="129"/>
        <end position="132"/>
    </location>
    <ligand>
        <name>GTP</name>
        <dbReference type="ChEBI" id="CHEBI:37565"/>
    </ligand>
</feature>
<feature type="binding site" evidence="16">
    <location>
        <position position="175"/>
    </location>
    <ligand>
        <name>GTP</name>
        <dbReference type="ChEBI" id="CHEBI:37565"/>
    </ligand>
</feature>
<evidence type="ECO:0000256" key="12">
    <source>
        <dbReference type="ARBA" id="ARBA00023136"/>
    </source>
</evidence>
<keyword evidence="7 19" id="KW-0256">Endoplasmic reticulum</keyword>
<feature type="binding site" evidence="15">
    <location>
        <position position="29"/>
    </location>
    <ligand>
        <name>Mg(2+)</name>
        <dbReference type="ChEBI" id="CHEBI:18420"/>
    </ligand>
</feature>
<feature type="binding site" evidence="17">
    <location>
        <begin position="27"/>
        <end position="34"/>
    </location>
    <ligand>
        <name>GTP</name>
        <dbReference type="ChEBI" id="CHEBI:37565"/>
    </ligand>
</feature>
<dbReference type="CDD" id="cd00879">
    <property type="entry name" value="Sar1"/>
    <property type="match status" value="1"/>
</dbReference>
<feature type="binding site" evidence="16">
    <location>
        <position position="35"/>
    </location>
    <ligand>
        <name>GTP</name>
        <dbReference type="ChEBI" id="CHEBI:37565"/>
    </ligand>
</feature>
<dbReference type="PANTHER" id="PTHR45684">
    <property type="entry name" value="RE74312P"/>
    <property type="match status" value="1"/>
</dbReference>
<keyword evidence="10 19" id="KW-0333">Golgi apparatus</keyword>
<feature type="binding site" evidence="18">
    <location>
        <position position="51"/>
    </location>
    <ligand>
        <name>Mg(2+)</name>
        <dbReference type="ChEBI" id="CHEBI:18420"/>
    </ligand>
</feature>
<feature type="binding site" evidence="16">
    <location>
        <position position="174"/>
    </location>
    <ligand>
        <name>GTP</name>
        <dbReference type="ChEBI" id="CHEBI:37565"/>
    </ligand>
</feature>
<dbReference type="EMBL" id="CACVKT020006653">
    <property type="protein sequence ID" value="CAC5402882.1"/>
    <property type="molecule type" value="Genomic_DNA"/>
</dbReference>
<keyword evidence="21" id="KW-1185">Reference proteome</keyword>
<feature type="binding site" evidence="16">
    <location>
        <position position="130"/>
    </location>
    <ligand>
        <name>GTP</name>
        <dbReference type="ChEBI" id="CHEBI:37565"/>
    </ligand>
</feature>
<dbReference type="GO" id="GO:0005789">
    <property type="term" value="C:endoplasmic reticulum membrane"/>
    <property type="evidence" value="ECO:0007669"/>
    <property type="project" value="UniProtKB-SubCell"/>
</dbReference>
<feature type="binding site" evidence="18">
    <location>
        <position position="34"/>
    </location>
    <ligand>
        <name>Mg(2+)</name>
        <dbReference type="ChEBI" id="CHEBI:18420"/>
    </ligand>
</feature>
<dbReference type="OrthoDB" id="15478at2759"/>
<keyword evidence="12" id="KW-0472">Membrane</keyword>
<dbReference type="SUPFAM" id="SSF52540">
    <property type="entry name" value="P-loop containing nucleoside triphosphate hydrolases"/>
    <property type="match status" value="1"/>
</dbReference>
<feature type="binding site" evidence="16">
    <location>
        <position position="132"/>
    </location>
    <ligand>
        <name>GTP</name>
        <dbReference type="ChEBI" id="CHEBI:37565"/>
    </ligand>
</feature>
<dbReference type="GO" id="GO:0005525">
    <property type="term" value="F:GTP binding"/>
    <property type="evidence" value="ECO:0007669"/>
    <property type="project" value="UniProtKB-KW"/>
</dbReference>
<feature type="binding site" evidence="17">
    <location>
        <position position="73"/>
    </location>
    <ligand>
        <name>GTP</name>
        <dbReference type="ChEBI" id="CHEBI:37565"/>
    </ligand>
</feature>
<keyword evidence="5 16" id="KW-0547">Nucleotide-binding</keyword>
<dbReference type="InterPro" id="IPR027417">
    <property type="entry name" value="P-loop_NTPase"/>
</dbReference>
<proteinExistence type="inferred from homology"/>
<feature type="binding site" evidence="16">
    <location>
        <position position="30"/>
    </location>
    <ligand>
        <name>GTP</name>
        <dbReference type="ChEBI" id="CHEBI:37565"/>
    </ligand>
</feature>
<dbReference type="Pfam" id="PF00025">
    <property type="entry name" value="Arf"/>
    <property type="match status" value="1"/>
</dbReference>
<dbReference type="GO" id="GO:0046872">
    <property type="term" value="F:metal ion binding"/>
    <property type="evidence" value="ECO:0007669"/>
    <property type="project" value="UniProtKB-KW"/>
</dbReference>
<dbReference type="PROSITE" id="PS51417">
    <property type="entry name" value="ARF"/>
    <property type="match status" value="1"/>
</dbReference>
<comment type="subcellular location">
    <subcellularLocation>
        <location evidence="1">Endoplasmic reticulum membrane</location>
        <topology evidence="1">Peripheral membrane protein</topology>
    </subcellularLocation>
    <subcellularLocation>
        <location evidence="13">Golgi apparatus</location>
        <location evidence="13">Golgi stack membrane</location>
        <topology evidence="13">Peripheral membrane protein</topology>
    </subcellularLocation>
</comment>
<protein>
    <recommendedName>
        <fullName evidence="3">small monomeric GTPase</fullName>
        <ecNumber evidence="3">3.6.5.2</ecNumber>
    </recommendedName>
</protein>
<dbReference type="NCBIfam" id="TIGR00231">
    <property type="entry name" value="small_GTP"/>
    <property type="match status" value="1"/>
</dbReference>
<keyword evidence="4 19" id="KW-0813">Transport</keyword>
<dbReference type="FunFam" id="3.40.50.300:FF:000161">
    <property type="entry name" value="Small COPII coat GTPase"/>
    <property type="match status" value="1"/>
</dbReference>
<comment type="similarity">
    <text evidence="2 19">Belongs to the small GTPase superfamily. SAR1 family.</text>
</comment>
<evidence type="ECO:0000256" key="16">
    <source>
        <dbReference type="PIRSR" id="PIRSR606687-2"/>
    </source>
</evidence>
<keyword evidence="15" id="KW-0460">Magnesium</keyword>
<feature type="binding site" evidence="16">
    <location>
        <position position="129"/>
    </location>
    <ligand>
        <name>GTP</name>
        <dbReference type="ChEBI" id="CHEBI:37565"/>
    </ligand>
</feature>
<evidence type="ECO:0000256" key="7">
    <source>
        <dbReference type="ARBA" id="ARBA00022824"/>
    </source>
</evidence>
<feature type="binding site" evidence="16">
    <location>
        <position position="33"/>
    </location>
    <ligand>
        <name>GTP</name>
        <dbReference type="ChEBI" id="CHEBI:37565"/>
    </ligand>
</feature>
<evidence type="ECO:0000256" key="19">
    <source>
        <dbReference type="RuleBase" id="RU003926"/>
    </source>
</evidence>
<evidence type="ECO:0000256" key="5">
    <source>
        <dbReference type="ARBA" id="ARBA00022741"/>
    </source>
</evidence>
<dbReference type="InterPro" id="IPR006689">
    <property type="entry name" value="Small_GTPase_ARF/SAR"/>
</dbReference>
<sequence length="198" mass="22293">MFLFDWFRTILQYFGFINKKCKLLIIGLDNAGKSTLLSKIKDGRLVQHPPTNQPWSEELTVGKVTFQAYDLGGHASARRVWRTYFPAVDGIVFIVDGCDIERLPEARAEITGILTDEIVSDVPVLILGNKIDKRGCYGKEQLIQELGINMHLSENVNTEDKSSTRPCTLVMSSVVQQIGYGDGFRWMASHIQDNGRNN</sequence>
<dbReference type="GO" id="GO:0016192">
    <property type="term" value="P:vesicle-mediated transport"/>
    <property type="evidence" value="ECO:0007669"/>
    <property type="project" value="UniProtKB-KW"/>
</dbReference>
<name>A0A6J8D6D5_MYTCO</name>